<gene>
    <name evidence="1" type="ORF">MFUM_2172</name>
</gene>
<protein>
    <submittedName>
        <fullName evidence="1">Uncharacterized protein</fullName>
    </submittedName>
</protein>
<dbReference type="EMBL" id="OX458932">
    <property type="protein sequence ID" value="CAI9086484.1"/>
    <property type="molecule type" value="Genomic_DNA"/>
</dbReference>
<organism evidence="1 2">
    <name type="scientific">Candidatus Methylacidiphilum fumarolicum</name>
    <dbReference type="NCBI Taxonomy" id="591154"/>
    <lineage>
        <taxon>Bacteria</taxon>
        <taxon>Pseudomonadati</taxon>
        <taxon>Verrucomicrobiota</taxon>
        <taxon>Methylacidiphilae</taxon>
        <taxon>Methylacidiphilales</taxon>
        <taxon>Methylacidiphilaceae</taxon>
        <taxon>Methylacidiphilum (ex Ratnadevi et al. 2023)</taxon>
    </lineage>
</organism>
<keyword evidence="2" id="KW-1185">Reference proteome</keyword>
<reference evidence="1" key="1">
    <citation type="submission" date="2023-03" db="EMBL/GenBank/DDBJ databases">
        <authorList>
            <person name="Cremers G."/>
            <person name="Picone N."/>
        </authorList>
    </citation>
    <scope>NUCLEOTIDE SEQUENCE</scope>
    <source>
        <strain evidence="1">Sample_alias</strain>
    </source>
</reference>
<proteinExistence type="predicted"/>
<evidence type="ECO:0000313" key="2">
    <source>
        <dbReference type="Proteomes" id="UP001161497"/>
    </source>
</evidence>
<dbReference type="Proteomes" id="UP001161497">
    <property type="component" value="Chromosome"/>
</dbReference>
<evidence type="ECO:0000313" key="1">
    <source>
        <dbReference type="EMBL" id="CAI9086484.1"/>
    </source>
</evidence>
<sequence length="113" mass="12530">MSVVWVGSIEESHWGQVCMPAWRVCELYGGVSAYHLKKRIGGRKIFFVDAAELAACDAIGGFICNSGLPPDENPDEGYGSEEDGSRHRKHVCCNGHDEVLDTACFPRRTKQSW</sequence>
<name>A0ABM9IFK4_9BACT</name>
<accession>A0ABM9IFK4</accession>